<accession>A0A3P7IA01</accession>
<dbReference type="Proteomes" id="UP000270094">
    <property type="component" value="Unassembled WGS sequence"/>
</dbReference>
<reference evidence="2 3" key="1">
    <citation type="submission" date="2018-11" db="EMBL/GenBank/DDBJ databases">
        <authorList>
            <consortium name="Pathogen Informatics"/>
        </authorList>
    </citation>
    <scope>NUCLEOTIDE SEQUENCE [LARGE SCALE GENOMIC DNA]</scope>
</reference>
<keyword evidence="3" id="KW-1185">Reference proteome</keyword>
<evidence type="ECO:0000256" key="1">
    <source>
        <dbReference type="SAM" id="MobiDB-lite"/>
    </source>
</evidence>
<name>A0A3P7IA01_STRVU</name>
<evidence type="ECO:0000313" key="2">
    <source>
        <dbReference type="EMBL" id="VDM70071.1"/>
    </source>
</evidence>
<dbReference type="AlphaFoldDB" id="A0A3P7IA01"/>
<feature type="region of interest" description="Disordered" evidence="1">
    <location>
        <begin position="1"/>
        <end position="24"/>
    </location>
</feature>
<sequence length="97" mass="10405">MVSARRAKSPSKKTSDDELEFEKGKENLQVDAKAAKCNGNTPLTRPVQADRTLSSIKATSTLPITVKSGTVGIPRASSLQTIKAKAALKVKIYVYLS</sequence>
<dbReference type="EMBL" id="UYYB01014613">
    <property type="protein sequence ID" value="VDM70071.1"/>
    <property type="molecule type" value="Genomic_DNA"/>
</dbReference>
<protein>
    <submittedName>
        <fullName evidence="2">Uncharacterized protein</fullName>
    </submittedName>
</protein>
<evidence type="ECO:0000313" key="3">
    <source>
        <dbReference type="Proteomes" id="UP000270094"/>
    </source>
</evidence>
<organism evidence="2 3">
    <name type="scientific">Strongylus vulgaris</name>
    <name type="common">Blood worm</name>
    <dbReference type="NCBI Taxonomy" id="40348"/>
    <lineage>
        <taxon>Eukaryota</taxon>
        <taxon>Metazoa</taxon>
        <taxon>Ecdysozoa</taxon>
        <taxon>Nematoda</taxon>
        <taxon>Chromadorea</taxon>
        <taxon>Rhabditida</taxon>
        <taxon>Rhabditina</taxon>
        <taxon>Rhabditomorpha</taxon>
        <taxon>Strongyloidea</taxon>
        <taxon>Strongylidae</taxon>
        <taxon>Strongylus</taxon>
    </lineage>
</organism>
<proteinExistence type="predicted"/>
<gene>
    <name evidence="2" type="ORF">SVUK_LOCUS5069</name>
</gene>
<feature type="compositionally biased region" description="Basic residues" evidence="1">
    <location>
        <begin position="1"/>
        <end position="11"/>
    </location>
</feature>
<feature type="compositionally biased region" description="Basic and acidic residues" evidence="1">
    <location>
        <begin position="13"/>
        <end position="24"/>
    </location>
</feature>